<evidence type="ECO:0000313" key="2">
    <source>
        <dbReference type="EMBL" id="MVB08578.1"/>
    </source>
</evidence>
<evidence type="ECO:0000313" key="3">
    <source>
        <dbReference type="Proteomes" id="UP000285951"/>
    </source>
</evidence>
<evidence type="ECO:0000313" key="1">
    <source>
        <dbReference type="EMBL" id="MUP39373.1"/>
    </source>
</evidence>
<sequence>MKKDRSNCCGTMQSIEFDQDIKNMEKDLIELRKNSGMILSDELILREELNELTIEFK</sequence>
<reference evidence="1 4" key="2">
    <citation type="submission" date="2019-12" db="EMBL/GenBank/DDBJ databases">
        <title>Draft genome sequence of Labilibaculum sp. strain 44 isolated from deep waters of Black Sea.</title>
        <authorList>
            <person name="Yadav S."/>
            <person name="Villanueva L."/>
        </authorList>
    </citation>
    <scope>NUCLEOTIDE SEQUENCE [LARGE SCALE GENOMIC DNA]</scope>
    <source>
        <strain evidence="1 4">44</strain>
    </source>
</reference>
<accession>A0A7M4D9P4</accession>
<protein>
    <submittedName>
        <fullName evidence="1">Uncharacterized protein</fullName>
    </submittedName>
</protein>
<dbReference type="RefSeq" id="WP_156196790.1">
    <property type="nucleotide sequence ID" value="NZ_QTZN02000046.1"/>
</dbReference>
<dbReference type="OrthoDB" id="178184at2"/>
<keyword evidence="3" id="KW-1185">Reference proteome</keyword>
<gene>
    <name evidence="2" type="ORF">DWB62_016250</name>
    <name evidence="1" type="ORF">GNY23_16250</name>
</gene>
<proteinExistence type="predicted"/>
<dbReference type="Proteomes" id="UP000462449">
    <property type="component" value="Unassembled WGS sequence"/>
</dbReference>
<dbReference type="AlphaFoldDB" id="A0A7M4D9P4"/>
<reference evidence="2 3" key="1">
    <citation type="submission" date="2019-11" db="EMBL/GenBank/DDBJ databases">
        <title>Draft genome sequence of Labilibaculum sp. strain SYP isolated from Black Sea.</title>
        <authorList>
            <person name="Yadav S."/>
            <person name="Villanueva L."/>
        </authorList>
    </citation>
    <scope>NUCLEOTIDE SEQUENCE [LARGE SCALE GENOMIC DNA]</scope>
    <source>
        <strain evidence="2 3">44</strain>
    </source>
</reference>
<dbReference type="EMBL" id="WOTW01000046">
    <property type="protein sequence ID" value="MUP39373.1"/>
    <property type="molecule type" value="Genomic_DNA"/>
</dbReference>
<dbReference type="Proteomes" id="UP000285951">
    <property type="component" value="Unassembled WGS sequence"/>
</dbReference>
<dbReference type="EMBL" id="QTZN02000046">
    <property type="protein sequence ID" value="MVB08578.1"/>
    <property type="molecule type" value="Genomic_DNA"/>
</dbReference>
<comment type="caution">
    <text evidence="1">The sequence shown here is derived from an EMBL/GenBank/DDBJ whole genome shotgun (WGS) entry which is preliminary data.</text>
</comment>
<name>A0A7M4D9P4_9BACT</name>
<organism evidence="1 4">
    <name type="scientific">Labilibaculum euxinus</name>
    <dbReference type="NCBI Taxonomy" id="2686357"/>
    <lineage>
        <taxon>Bacteria</taxon>
        <taxon>Pseudomonadati</taxon>
        <taxon>Bacteroidota</taxon>
        <taxon>Bacteroidia</taxon>
        <taxon>Marinilabiliales</taxon>
        <taxon>Marinifilaceae</taxon>
        <taxon>Labilibaculum</taxon>
    </lineage>
</organism>
<evidence type="ECO:0000313" key="4">
    <source>
        <dbReference type="Proteomes" id="UP000462449"/>
    </source>
</evidence>